<feature type="transmembrane region" description="Helical" evidence="11">
    <location>
        <begin position="115"/>
        <end position="134"/>
    </location>
</feature>
<comment type="similarity">
    <text evidence="2">Belongs to the G-protein coupled receptor 4 family.</text>
</comment>
<dbReference type="Proteomes" id="UP000623467">
    <property type="component" value="Unassembled WGS sequence"/>
</dbReference>
<keyword evidence="7 11" id="KW-0472">Membrane</keyword>
<name>A0A8H6Z5U6_9AGAR</name>
<evidence type="ECO:0000256" key="6">
    <source>
        <dbReference type="ARBA" id="ARBA00023040"/>
    </source>
</evidence>
<dbReference type="InterPro" id="IPR001499">
    <property type="entry name" value="GPCR_STE3"/>
</dbReference>
<accession>A0A8H6Z5U6</accession>
<reference evidence="12" key="1">
    <citation type="submission" date="2020-05" db="EMBL/GenBank/DDBJ databases">
        <title>Mycena genomes resolve the evolution of fungal bioluminescence.</title>
        <authorList>
            <person name="Tsai I.J."/>
        </authorList>
    </citation>
    <scope>NUCLEOTIDE SEQUENCE</scope>
    <source>
        <strain evidence="12">160909Yilan</strain>
    </source>
</reference>
<gene>
    <name evidence="12" type="ORF">MSAN_00520300</name>
</gene>
<dbReference type="GO" id="GO:0004934">
    <property type="term" value="F:mating-type alpha-factor pheromone receptor activity"/>
    <property type="evidence" value="ECO:0007669"/>
    <property type="project" value="InterPro"/>
</dbReference>
<keyword evidence="6" id="KW-0297">G-protein coupled receptor</keyword>
<dbReference type="EMBL" id="JACAZH010000003">
    <property type="protein sequence ID" value="KAF7373125.1"/>
    <property type="molecule type" value="Genomic_DNA"/>
</dbReference>
<evidence type="ECO:0000256" key="5">
    <source>
        <dbReference type="ARBA" id="ARBA00022989"/>
    </source>
</evidence>
<dbReference type="GO" id="GO:0000750">
    <property type="term" value="P:pheromone-dependent signal transduction involved in conjugation with cellular fusion"/>
    <property type="evidence" value="ECO:0007669"/>
    <property type="project" value="TreeGrafter"/>
</dbReference>
<dbReference type="AlphaFoldDB" id="A0A8H6Z5U6"/>
<dbReference type="PRINTS" id="PR00899">
    <property type="entry name" value="GPCRSTE3"/>
</dbReference>
<evidence type="ECO:0000313" key="12">
    <source>
        <dbReference type="EMBL" id="KAF7373125.1"/>
    </source>
</evidence>
<feature type="transmembrane region" description="Helical" evidence="11">
    <location>
        <begin position="74"/>
        <end position="94"/>
    </location>
</feature>
<evidence type="ECO:0000313" key="13">
    <source>
        <dbReference type="Proteomes" id="UP000623467"/>
    </source>
</evidence>
<keyword evidence="3" id="KW-0589">Pheromone response</keyword>
<sequence>MTYFYTGPPNWVFSAFAFIGFLCSTIPLPWHLEAWNVGTVLYMIWTALACLVFFINSIIWNGNVLDSAPTWCDLSTHFINGFNLAIPACSLCINRRLYQIASVQTVLKTKAEKRRAILVDLAISLGLPVLQIPLRAFPFFQFLIHRARPPLQHLRGRRLSRRDLRNPRRRRPLPPPPILVGCVSAVYCILSIRALARQRTQFKALLASSANANLTLNRYLRLMLLAATDLLCTIPLGIWVLWVNVKVVGLSPWISWADTHSHFSNVEQVPGVYWRAKVYDVASLETTRWLTVACALLFFAYFGFADEAFKNYRSAFASVARKMGYSIASDATLASSGPQTSHPSTARASVPPVFIRKTTVSKRDSLFDSTGTFTSMADSYDEKDSASSSPVDVLPTLGYDKADSSSSSSGDSIKEPESPIEGEDIDVSSLHRNSLAVPAPAPPAAAHTRPTSVVLLPLPTFVRDAADIV</sequence>
<feature type="transmembrane region" description="Helical" evidence="11">
    <location>
        <begin position="42"/>
        <end position="62"/>
    </location>
</feature>
<comment type="subcellular location">
    <subcellularLocation>
        <location evidence="1">Membrane</location>
        <topology evidence="1">Multi-pass membrane protein</topology>
    </subcellularLocation>
</comment>
<organism evidence="12 13">
    <name type="scientific">Mycena sanguinolenta</name>
    <dbReference type="NCBI Taxonomy" id="230812"/>
    <lineage>
        <taxon>Eukaryota</taxon>
        <taxon>Fungi</taxon>
        <taxon>Dikarya</taxon>
        <taxon>Basidiomycota</taxon>
        <taxon>Agaricomycotina</taxon>
        <taxon>Agaricomycetes</taxon>
        <taxon>Agaricomycetidae</taxon>
        <taxon>Agaricales</taxon>
        <taxon>Marasmiineae</taxon>
        <taxon>Mycenaceae</taxon>
        <taxon>Mycena</taxon>
    </lineage>
</organism>
<evidence type="ECO:0000256" key="2">
    <source>
        <dbReference type="ARBA" id="ARBA00011085"/>
    </source>
</evidence>
<dbReference type="OrthoDB" id="2874149at2759"/>
<protein>
    <submittedName>
        <fullName evidence="12">Pheromone B alpha 1 receptor</fullName>
    </submittedName>
</protein>
<evidence type="ECO:0000256" key="11">
    <source>
        <dbReference type="SAM" id="Phobius"/>
    </source>
</evidence>
<evidence type="ECO:0000256" key="7">
    <source>
        <dbReference type="ARBA" id="ARBA00023136"/>
    </source>
</evidence>
<keyword evidence="4 11" id="KW-0812">Transmembrane</keyword>
<feature type="transmembrane region" description="Helical" evidence="11">
    <location>
        <begin position="222"/>
        <end position="242"/>
    </location>
</feature>
<feature type="transmembrane region" description="Helical" evidence="11">
    <location>
        <begin position="178"/>
        <end position="196"/>
    </location>
</feature>
<dbReference type="Pfam" id="PF02076">
    <property type="entry name" value="STE3"/>
    <property type="match status" value="2"/>
</dbReference>
<dbReference type="CDD" id="cd14966">
    <property type="entry name" value="7tmD_STE3"/>
    <property type="match status" value="1"/>
</dbReference>
<evidence type="ECO:0000256" key="9">
    <source>
        <dbReference type="ARBA" id="ARBA00023224"/>
    </source>
</evidence>
<dbReference type="PRINTS" id="PR00901">
    <property type="entry name" value="PHEROMONEBAR"/>
</dbReference>
<evidence type="ECO:0000256" key="4">
    <source>
        <dbReference type="ARBA" id="ARBA00022692"/>
    </source>
</evidence>
<dbReference type="PANTHER" id="PTHR28097:SF1">
    <property type="entry name" value="PHEROMONE A FACTOR RECEPTOR"/>
    <property type="match status" value="1"/>
</dbReference>
<feature type="transmembrane region" description="Helical" evidence="11">
    <location>
        <begin position="12"/>
        <end position="30"/>
    </location>
</feature>
<keyword evidence="13" id="KW-1185">Reference proteome</keyword>
<keyword evidence="5 11" id="KW-1133">Transmembrane helix</keyword>
<evidence type="ECO:0000256" key="8">
    <source>
        <dbReference type="ARBA" id="ARBA00023170"/>
    </source>
</evidence>
<keyword evidence="9" id="KW-0807">Transducer</keyword>
<dbReference type="GO" id="GO:0005886">
    <property type="term" value="C:plasma membrane"/>
    <property type="evidence" value="ECO:0007669"/>
    <property type="project" value="TreeGrafter"/>
</dbReference>
<evidence type="ECO:0000256" key="10">
    <source>
        <dbReference type="SAM" id="MobiDB-lite"/>
    </source>
</evidence>
<feature type="region of interest" description="Disordered" evidence="10">
    <location>
        <begin position="397"/>
        <end position="420"/>
    </location>
</feature>
<evidence type="ECO:0000256" key="1">
    <source>
        <dbReference type="ARBA" id="ARBA00004141"/>
    </source>
</evidence>
<dbReference type="PANTHER" id="PTHR28097">
    <property type="entry name" value="PHEROMONE A FACTOR RECEPTOR"/>
    <property type="match status" value="1"/>
</dbReference>
<feature type="transmembrane region" description="Helical" evidence="11">
    <location>
        <begin position="287"/>
        <end position="304"/>
    </location>
</feature>
<evidence type="ECO:0000256" key="3">
    <source>
        <dbReference type="ARBA" id="ARBA00022507"/>
    </source>
</evidence>
<proteinExistence type="inferred from homology"/>
<comment type="caution">
    <text evidence="12">The sequence shown here is derived from an EMBL/GenBank/DDBJ whole genome shotgun (WGS) entry which is preliminary data.</text>
</comment>
<keyword evidence="8 12" id="KW-0675">Receptor</keyword>
<dbReference type="InterPro" id="IPR000481">
    <property type="entry name" value="GPCR_Pheromne_B_alpha_rcpt"/>
</dbReference>